<organism evidence="2 3">
    <name type="scientific">Candidatus Buchananbacteria bacterium RIFCSPHIGHO2_02_FULL_45_11b</name>
    <dbReference type="NCBI Taxonomy" id="1797541"/>
    <lineage>
        <taxon>Bacteria</taxon>
        <taxon>Candidatus Buchananiibacteriota</taxon>
    </lineage>
</organism>
<protein>
    <recommendedName>
        <fullName evidence="1">Segregation and condensation protein A</fullName>
    </recommendedName>
</protein>
<dbReference type="Gene3D" id="1.10.10.580">
    <property type="entry name" value="Structural maintenance of chromosome 1. Chain E"/>
    <property type="match status" value="1"/>
</dbReference>
<evidence type="ECO:0000313" key="3">
    <source>
        <dbReference type="Proteomes" id="UP000178501"/>
    </source>
</evidence>
<accession>A0A1G1YGG1</accession>
<sequence length="239" mass="27449">MHKIKIEHFEGPLDLLLQLIEEQKLEITKVALAEVTEQYIQILGQPAKDKIKAEELADFLVVAARLLLIKSRALLPFLDWGGEEEGEDLTKQLKIYKEYLEATKVVQKMIAKKHFAFSREKLLTGREIGFAPPPKLIKDKLARVFSEIINGLQPFLNLSAEVVKRTVSIQEKINQIRQRIYQQATSRFSDILKEAKDKTEVIVSFLALLELIKQRIVSVKQSKVFDDIEIEKVKEQGND</sequence>
<proteinExistence type="predicted"/>
<dbReference type="Proteomes" id="UP000178501">
    <property type="component" value="Unassembled WGS sequence"/>
</dbReference>
<evidence type="ECO:0000313" key="2">
    <source>
        <dbReference type="EMBL" id="OGY51422.1"/>
    </source>
</evidence>
<gene>
    <name evidence="2" type="ORF">A3J65_03570</name>
</gene>
<dbReference type="InterPro" id="IPR003768">
    <property type="entry name" value="ScpA"/>
</dbReference>
<dbReference type="PANTHER" id="PTHR33969:SF2">
    <property type="entry name" value="SEGREGATION AND CONDENSATION PROTEIN A"/>
    <property type="match status" value="1"/>
</dbReference>
<evidence type="ECO:0000256" key="1">
    <source>
        <dbReference type="ARBA" id="ARBA00044777"/>
    </source>
</evidence>
<dbReference type="Gene3D" id="6.10.250.2410">
    <property type="match status" value="1"/>
</dbReference>
<reference evidence="2 3" key="1">
    <citation type="journal article" date="2016" name="Nat. Commun.">
        <title>Thousands of microbial genomes shed light on interconnected biogeochemical processes in an aquifer system.</title>
        <authorList>
            <person name="Anantharaman K."/>
            <person name="Brown C.T."/>
            <person name="Hug L.A."/>
            <person name="Sharon I."/>
            <person name="Castelle C.J."/>
            <person name="Probst A.J."/>
            <person name="Thomas B.C."/>
            <person name="Singh A."/>
            <person name="Wilkins M.J."/>
            <person name="Karaoz U."/>
            <person name="Brodie E.L."/>
            <person name="Williams K.H."/>
            <person name="Hubbard S.S."/>
            <person name="Banfield J.F."/>
        </authorList>
    </citation>
    <scope>NUCLEOTIDE SEQUENCE [LARGE SCALE GENOMIC DNA]</scope>
</reference>
<name>A0A1G1YGG1_9BACT</name>
<dbReference type="Pfam" id="PF02616">
    <property type="entry name" value="SMC_ScpA"/>
    <property type="match status" value="1"/>
</dbReference>
<dbReference type="InterPro" id="IPR023093">
    <property type="entry name" value="ScpA-like_C"/>
</dbReference>
<dbReference type="EMBL" id="MHIK01000029">
    <property type="protein sequence ID" value="OGY51422.1"/>
    <property type="molecule type" value="Genomic_DNA"/>
</dbReference>
<dbReference type="PANTHER" id="PTHR33969">
    <property type="entry name" value="SEGREGATION AND CONDENSATION PROTEIN A"/>
    <property type="match status" value="1"/>
</dbReference>
<dbReference type="AlphaFoldDB" id="A0A1G1YGG1"/>
<comment type="caution">
    <text evidence="2">The sequence shown here is derived from an EMBL/GenBank/DDBJ whole genome shotgun (WGS) entry which is preliminary data.</text>
</comment>